<name>A0ACB7V7G6_DIOAL</name>
<gene>
    <name evidence="1" type="ORF">IHE45_11G082700</name>
</gene>
<evidence type="ECO:0000313" key="2">
    <source>
        <dbReference type="Proteomes" id="UP000827976"/>
    </source>
</evidence>
<sequence length="1844" mass="210027">MGKGRPRAVEKGVLTHGYATTSATAAAAAPSLPQAPVFFPTEEEFANPLDFISKIRPQAEPFGICRIVPPPSWNPPFVPDRGTFSFPTKTQAIHRLQDRPPSCDPKTFHLEYARFLESHFGRRPKRRVVFDGDDLDLCRLFNAVKRYGGYEKVCKEKRWRDVSRFVRSDGKISECSKHVLSQLYLEHLLDYEEYHAQLNSEAKNCKKRVVYEDQRRNVSNSKRRKSSGEERVEGVSGSVSDQICEQCKSGLHGEVMLLCDRCDKGWHLHCLSPPLESVPQGNWYCLECVNSDKDSFGFVPGKWCSLEAFRRRDDRLRRKWFGQGRPARSQVEKRFWDIVEGRTGEVEVMYGSDLDTSVYGSGFPRIGDPIPTTVDHEAWRKYCSSPWNLNNFPKLQGSILRAVRDNIAGVMVPWLYVGMLFSAFCWHVEDHCFYSINYLHWGEPKCWYGVPGSEANAFEEVMRNNLPDLFDAQPDLLFQLITMLNPSVLQENGVSVYGVLQEPGNFVITFPRSYHGGFNFGLNCAEAVNFAPADWLPHGGLGAELYSVYHKPAVLSHEELLYVVAKNGYDAKVWPYLKKEMHRIFAREKRFREELWQNGIVRSSQMSPKKHPEYVGDEEDPTCIICQQFLYLSAVICSCRPTVHVCLEHWKHLCECDPSRHCLLYRHSLAELSDFVLKGCTLSGSTWKMEDSTPCGKHPMISSGASSLMKKVKSGVITYAQLAEDWLSNACHILEIPFSNAAYTTALKEAEQFVWADHDMDPVRDVINKLAEVQKWAMRLRGCISQVESFLNCNDIHIEKVCMHEVMDLLSFDPSPCLVPGHDKLKAYAEDAKILVLKIESALSSQVHIGELELLYSRALKLPINLETTGKLAKEISSAKVWMENARECLSQKMPGTVEMNFLQKLKYEMLQLHVCFPEMEELLDLCKEVESLQFQCKEIMEGPLELKELEVFLRNVENVIVKIPELEILKQYYHDAYSWRCQLHAVLQGIIEREDHGNIVRELSCILEAGKLLKIRVDELSLVDMELKKSCCREKASKVLSERMPLELIQPLLQEASLLGIANEKLFVDIFLVLETAISWEDKAKFILEHAAHLSEFDELIRTSESIFLILPSLPQVESAVLEAQSWISRSQPYLSSSVRDGDETGSLLKVDGLQELVIQSKALKVLLDAPEKLQEILKDISNWKHNSCSLLEDLWSLLCMHDIKTNDHLLVTIEDLLGKIVSATKVGLSLGYEFEEITKLEHASLTLQWSLKALSFCSRVPSLKEVDSLLEDAGNIVATFEGNTFVKLLVEGSNWLRKACSVIPDCENSKRFKLVDAKEILNDIPDAVSSYPLMVVQLQNAIRNHEEWIEQVHSFFRLSGEKSWMLLLELEKHGQCCAFSCPELDKVTLDVENVKKWMLQCQVVVEPLVGDVGSLLSKLTKIRCTLQRAVSIYNSLRGCKTRSFCMCCPNDSEHEVFICLTCEDRFHFSCVGPPITTAGMGNEHTCHFCSCMESGKISIKEGCLLVGRGNRPELHSFLKLLSAAEGLCAELEEVHLVQDIVKLALDCKSFLNGRVNQALCHRKKDLRCISESLLCALKVMSVAGVYDHQMGCNLKLALCRNSWKIRVNKQLRASKKPVMQQIQRLLKEGLAINIPAEDHFMQEITEVQARALKWTDAAKRVASDAGALELSEVFNLIKEGEALPIHFDKEMELLKARTVLYCICRKPYDRRAMIACDQCDEWYHFDCINLHGPPPKTYVCPACNPLHGDFISPPFSLCQEERPTSCEELPDRLKASKKKQSKRSGCISQQNEQVEVELENIISCYSEINELWRLNRRPLRRRTRKPNNLERLTDFIHFLKCE</sequence>
<keyword evidence="2" id="KW-1185">Reference proteome</keyword>
<proteinExistence type="predicted"/>
<protein>
    <submittedName>
        <fullName evidence="1">Histone demethylase JARID1 protein</fullName>
    </submittedName>
</protein>
<dbReference type="EMBL" id="CM037021">
    <property type="protein sequence ID" value="KAH7669508.1"/>
    <property type="molecule type" value="Genomic_DNA"/>
</dbReference>
<accession>A0ACB7V7G6</accession>
<comment type="caution">
    <text evidence="1">The sequence shown here is derived from an EMBL/GenBank/DDBJ whole genome shotgun (WGS) entry which is preliminary data.</text>
</comment>
<organism evidence="1 2">
    <name type="scientific">Dioscorea alata</name>
    <name type="common">Purple yam</name>
    <dbReference type="NCBI Taxonomy" id="55571"/>
    <lineage>
        <taxon>Eukaryota</taxon>
        <taxon>Viridiplantae</taxon>
        <taxon>Streptophyta</taxon>
        <taxon>Embryophyta</taxon>
        <taxon>Tracheophyta</taxon>
        <taxon>Spermatophyta</taxon>
        <taxon>Magnoliopsida</taxon>
        <taxon>Liliopsida</taxon>
        <taxon>Dioscoreales</taxon>
        <taxon>Dioscoreaceae</taxon>
        <taxon>Dioscorea</taxon>
    </lineage>
</organism>
<reference evidence="2" key="1">
    <citation type="journal article" date="2022" name="Nat. Commun.">
        <title>Chromosome evolution and the genetic basis of agronomically important traits in greater yam.</title>
        <authorList>
            <person name="Bredeson J.V."/>
            <person name="Lyons J.B."/>
            <person name="Oniyinde I.O."/>
            <person name="Okereke N.R."/>
            <person name="Kolade O."/>
            <person name="Nnabue I."/>
            <person name="Nwadili C.O."/>
            <person name="Hribova E."/>
            <person name="Parker M."/>
            <person name="Nwogha J."/>
            <person name="Shu S."/>
            <person name="Carlson J."/>
            <person name="Kariba R."/>
            <person name="Muthemba S."/>
            <person name="Knop K."/>
            <person name="Barton G.J."/>
            <person name="Sherwood A.V."/>
            <person name="Lopez-Montes A."/>
            <person name="Asiedu R."/>
            <person name="Jamnadass R."/>
            <person name="Muchugi A."/>
            <person name="Goodstein D."/>
            <person name="Egesi C.N."/>
            <person name="Featherston J."/>
            <person name="Asfaw A."/>
            <person name="Simpson G.G."/>
            <person name="Dolezel J."/>
            <person name="Hendre P.S."/>
            <person name="Van Deynze A."/>
            <person name="Kumar P.L."/>
            <person name="Obidiegwu J.E."/>
            <person name="Bhattacharjee R."/>
            <person name="Rokhsar D.S."/>
        </authorList>
    </citation>
    <scope>NUCLEOTIDE SEQUENCE [LARGE SCALE GENOMIC DNA]</scope>
    <source>
        <strain evidence="2">cv. TDa95/00328</strain>
    </source>
</reference>
<evidence type="ECO:0000313" key="1">
    <source>
        <dbReference type="EMBL" id="KAH7669508.1"/>
    </source>
</evidence>
<dbReference type="Proteomes" id="UP000827976">
    <property type="component" value="Chromosome 11"/>
</dbReference>